<dbReference type="Gene3D" id="3.40.50.720">
    <property type="entry name" value="NAD(P)-binding Rossmann-like Domain"/>
    <property type="match status" value="1"/>
</dbReference>
<evidence type="ECO:0000313" key="2">
    <source>
        <dbReference type="EMBL" id="THV24044.1"/>
    </source>
</evidence>
<sequence>MILLTGGSGQLSSLIAQRARAAALDIRIGSRRADETDESRRRVDFDDPHTLDFRGIDTLMMISAGYAEDDVVIRRHDAVIAAAIQSGVRHVVYTSLSGSGDHLAFALAHRWTEKRLKGSVLHWTILRNGLYAELIGALAAPVDGEIRAPFGTAPISPVAREDLADAAMEVLKAPAAHAGRTYELSGVKAWSVADLAEALGASYRPSSLEAARASLANAPLKPFQPPMLMSIYSSAAAGFLQTPSTDLPALLLAPPRETLAIAAAAAGASG</sequence>
<feature type="domain" description="NAD(P)-binding" evidence="1">
    <location>
        <begin position="6"/>
        <end position="174"/>
    </location>
</feature>
<dbReference type="PANTHER" id="PTHR47129">
    <property type="entry name" value="QUINONE OXIDOREDUCTASE 2"/>
    <property type="match status" value="1"/>
</dbReference>
<dbReference type="InterPro" id="IPR036291">
    <property type="entry name" value="NAD(P)-bd_dom_sf"/>
</dbReference>
<dbReference type="InterPro" id="IPR052718">
    <property type="entry name" value="NmrA-type_oxidoreductase"/>
</dbReference>
<dbReference type="SUPFAM" id="SSF51735">
    <property type="entry name" value="NAD(P)-binding Rossmann-fold domains"/>
    <property type="match status" value="1"/>
</dbReference>
<dbReference type="InterPro" id="IPR016040">
    <property type="entry name" value="NAD(P)-bd_dom"/>
</dbReference>
<dbReference type="AlphaFoldDB" id="A0A4S8P7S9"/>
<dbReference type="Pfam" id="PF13460">
    <property type="entry name" value="NAD_binding_10"/>
    <property type="match status" value="1"/>
</dbReference>
<keyword evidence="3" id="KW-1185">Reference proteome</keyword>
<reference evidence="2 3" key="1">
    <citation type="submission" date="2019-04" db="EMBL/GenBank/DDBJ databases">
        <title>Genome sequence of strain shin9-1.</title>
        <authorList>
            <person name="Gao J."/>
            <person name="Sun J."/>
        </authorList>
    </citation>
    <scope>NUCLEOTIDE SEQUENCE [LARGE SCALE GENOMIC DNA]</scope>
    <source>
        <strain evidence="3">shin9-1</strain>
    </source>
</reference>
<comment type="caution">
    <text evidence="2">The sequence shown here is derived from an EMBL/GenBank/DDBJ whole genome shotgun (WGS) entry which is preliminary data.</text>
</comment>
<dbReference type="OrthoDB" id="9798669at2"/>
<dbReference type="EMBL" id="STGV01000002">
    <property type="protein sequence ID" value="THV24044.1"/>
    <property type="molecule type" value="Genomic_DNA"/>
</dbReference>
<accession>A0A4S8P7S9</accession>
<dbReference type="PANTHER" id="PTHR47129:SF1">
    <property type="entry name" value="NMRA-LIKE DOMAIN-CONTAINING PROTEIN"/>
    <property type="match status" value="1"/>
</dbReference>
<name>A0A4S8P7S9_9HYPH</name>
<dbReference type="Gene3D" id="3.90.25.10">
    <property type="entry name" value="UDP-galactose 4-epimerase, domain 1"/>
    <property type="match status" value="1"/>
</dbReference>
<proteinExistence type="predicted"/>
<dbReference type="Proteomes" id="UP000308828">
    <property type="component" value="Unassembled WGS sequence"/>
</dbReference>
<evidence type="ECO:0000313" key="3">
    <source>
        <dbReference type="Proteomes" id="UP000308828"/>
    </source>
</evidence>
<organism evidence="2 3">
    <name type="scientific">Peteryoungia ipomoeae</name>
    <dbReference type="NCBI Taxonomy" id="1210932"/>
    <lineage>
        <taxon>Bacteria</taxon>
        <taxon>Pseudomonadati</taxon>
        <taxon>Pseudomonadota</taxon>
        <taxon>Alphaproteobacteria</taxon>
        <taxon>Hyphomicrobiales</taxon>
        <taxon>Rhizobiaceae</taxon>
        <taxon>Peteryoungia</taxon>
    </lineage>
</organism>
<evidence type="ECO:0000259" key="1">
    <source>
        <dbReference type="Pfam" id="PF13460"/>
    </source>
</evidence>
<protein>
    <submittedName>
        <fullName evidence="2">NmrA family transcriptional regulator</fullName>
    </submittedName>
</protein>
<gene>
    <name evidence="2" type="ORF">FAA97_08705</name>
</gene>
<dbReference type="RefSeq" id="WP_136598136.1">
    <property type="nucleotide sequence ID" value="NZ_STGV01000002.1"/>
</dbReference>